<dbReference type="Pfam" id="PF03881">
    <property type="entry name" value="Fructosamin_kin"/>
    <property type="match status" value="1"/>
</dbReference>
<dbReference type="InterPro" id="IPR011009">
    <property type="entry name" value="Kinase-like_dom_sf"/>
</dbReference>
<proteinExistence type="predicted"/>
<keyword evidence="4" id="KW-1185">Reference proteome</keyword>
<sequence>MSTNPADKYAETVRREREEKPVKIDRLDGNVIANLPRGAQVLSVVLWGISKWQVSGPPRCCAIDMKDQRASGESAQREMEGAFLSESAYHSYALSHVPTPVGYGEFKERPGTWFYLCEFRDMINVVLDVEKLVSLVVKVHKASMGKSPRGQYGFEVPTHLANLFVDNTWKDSWERWFTQAMRTMYDLEKQAQGQDDELDDLFLGLCDRVIPRLLRPLETGGRTIKPCLIHSDLWPGNCMPDTNTGELVVFDSCAFWGHNEAELGPWRAPRYHLGQLYLERYKEVMGISEPYDDWDDRNRLYALRYDFLLSALYPENSTFRARAKSEMRALVDKFPEGFQEESSTTIEK</sequence>
<comment type="catalytic activity">
    <reaction evidence="2">
        <text>N(6)-D-ribulosyl-L-lysyl-[protein] + ATP = N(6)-(3-O-phospho-D-ribulosyl)-L-lysyl-[protein] + ADP + H(+)</text>
        <dbReference type="Rhea" id="RHEA:48432"/>
        <dbReference type="Rhea" id="RHEA-COMP:12103"/>
        <dbReference type="Rhea" id="RHEA-COMP:12104"/>
        <dbReference type="ChEBI" id="CHEBI:15378"/>
        <dbReference type="ChEBI" id="CHEBI:30616"/>
        <dbReference type="ChEBI" id="CHEBI:90418"/>
        <dbReference type="ChEBI" id="CHEBI:90420"/>
        <dbReference type="ChEBI" id="CHEBI:456216"/>
        <dbReference type="EC" id="2.7.1.172"/>
    </reaction>
    <physiologicalReaction direction="left-to-right" evidence="2">
        <dbReference type="Rhea" id="RHEA:48433"/>
    </physiologicalReaction>
</comment>
<dbReference type="PANTHER" id="PTHR12149">
    <property type="entry name" value="FRUCTOSAMINE 3 KINASE-RELATED PROTEIN"/>
    <property type="match status" value="1"/>
</dbReference>
<gene>
    <name evidence="3" type="ORF">K491DRAFT_723543</name>
</gene>
<evidence type="ECO:0000313" key="3">
    <source>
        <dbReference type="EMBL" id="KAF2647316.1"/>
    </source>
</evidence>
<accession>A0A6A6SHQ6</accession>
<dbReference type="AlphaFoldDB" id="A0A6A6SHQ6"/>
<dbReference type="SUPFAM" id="SSF56112">
    <property type="entry name" value="Protein kinase-like (PK-like)"/>
    <property type="match status" value="1"/>
</dbReference>
<name>A0A6A6SHQ6_9PLEO</name>
<evidence type="ECO:0000256" key="1">
    <source>
        <dbReference type="ARBA" id="ARBA00011961"/>
    </source>
</evidence>
<dbReference type="Gene3D" id="3.90.1200.10">
    <property type="match status" value="1"/>
</dbReference>
<evidence type="ECO:0000256" key="2">
    <source>
        <dbReference type="ARBA" id="ARBA00048655"/>
    </source>
</evidence>
<dbReference type="EC" id="2.7.1.172" evidence="1"/>
<dbReference type="OrthoDB" id="5772781at2759"/>
<organism evidence="3 4">
    <name type="scientific">Lophiostoma macrostomum CBS 122681</name>
    <dbReference type="NCBI Taxonomy" id="1314788"/>
    <lineage>
        <taxon>Eukaryota</taxon>
        <taxon>Fungi</taxon>
        <taxon>Dikarya</taxon>
        <taxon>Ascomycota</taxon>
        <taxon>Pezizomycotina</taxon>
        <taxon>Dothideomycetes</taxon>
        <taxon>Pleosporomycetidae</taxon>
        <taxon>Pleosporales</taxon>
        <taxon>Lophiostomataceae</taxon>
        <taxon>Lophiostoma</taxon>
    </lineage>
</organism>
<protein>
    <recommendedName>
        <fullName evidence="1">protein-ribulosamine 3-kinase</fullName>
        <ecNumber evidence="1">2.7.1.172</ecNumber>
    </recommendedName>
</protein>
<dbReference type="InterPro" id="IPR016477">
    <property type="entry name" value="Fructo-/Ketosamine-3-kinase"/>
</dbReference>
<dbReference type="EMBL" id="MU004636">
    <property type="protein sequence ID" value="KAF2647316.1"/>
    <property type="molecule type" value="Genomic_DNA"/>
</dbReference>
<dbReference type="GO" id="GO:0102193">
    <property type="term" value="F:protein-ribulosamine 3-kinase activity"/>
    <property type="evidence" value="ECO:0007669"/>
    <property type="project" value="UniProtKB-EC"/>
</dbReference>
<dbReference type="PANTHER" id="PTHR12149:SF8">
    <property type="entry name" value="PROTEIN-RIBULOSAMINE 3-KINASE"/>
    <property type="match status" value="1"/>
</dbReference>
<evidence type="ECO:0000313" key="4">
    <source>
        <dbReference type="Proteomes" id="UP000799324"/>
    </source>
</evidence>
<reference evidence="3" key="1">
    <citation type="journal article" date="2020" name="Stud. Mycol.">
        <title>101 Dothideomycetes genomes: a test case for predicting lifestyles and emergence of pathogens.</title>
        <authorList>
            <person name="Haridas S."/>
            <person name="Albert R."/>
            <person name="Binder M."/>
            <person name="Bloem J."/>
            <person name="Labutti K."/>
            <person name="Salamov A."/>
            <person name="Andreopoulos B."/>
            <person name="Baker S."/>
            <person name="Barry K."/>
            <person name="Bills G."/>
            <person name="Bluhm B."/>
            <person name="Cannon C."/>
            <person name="Castanera R."/>
            <person name="Culley D."/>
            <person name="Daum C."/>
            <person name="Ezra D."/>
            <person name="Gonzalez J."/>
            <person name="Henrissat B."/>
            <person name="Kuo A."/>
            <person name="Liang C."/>
            <person name="Lipzen A."/>
            <person name="Lutzoni F."/>
            <person name="Magnuson J."/>
            <person name="Mondo S."/>
            <person name="Nolan M."/>
            <person name="Ohm R."/>
            <person name="Pangilinan J."/>
            <person name="Park H.-J."/>
            <person name="Ramirez L."/>
            <person name="Alfaro M."/>
            <person name="Sun H."/>
            <person name="Tritt A."/>
            <person name="Yoshinaga Y."/>
            <person name="Zwiers L.-H."/>
            <person name="Turgeon B."/>
            <person name="Goodwin S."/>
            <person name="Spatafora J."/>
            <person name="Crous P."/>
            <person name="Grigoriev I."/>
        </authorList>
    </citation>
    <scope>NUCLEOTIDE SEQUENCE</scope>
    <source>
        <strain evidence="3">CBS 122681</strain>
    </source>
</reference>
<dbReference type="Proteomes" id="UP000799324">
    <property type="component" value="Unassembled WGS sequence"/>
</dbReference>